<evidence type="ECO:0000313" key="19">
    <source>
        <dbReference type="EMBL" id="SSW98868.1"/>
    </source>
</evidence>
<keyword evidence="7" id="KW-0963">Cytoplasm</keyword>
<keyword evidence="8" id="KW-0597">Phosphoprotein</keyword>
<dbReference type="PANTHER" id="PTHR12161">
    <property type="entry name" value="IST1 FAMILY MEMBER"/>
    <property type="match status" value="1"/>
</dbReference>
<dbReference type="InterPro" id="IPR005061">
    <property type="entry name" value="Ist1"/>
</dbReference>
<evidence type="ECO:0000256" key="3">
    <source>
        <dbReference type="ARBA" id="ARBA00004300"/>
    </source>
</evidence>
<keyword evidence="17" id="KW-0175">Coiled coil</keyword>
<dbReference type="EMBL" id="UFQS01000063">
    <property type="protein sequence ID" value="SSW98868.1"/>
    <property type="molecule type" value="Genomic_DNA"/>
</dbReference>
<evidence type="ECO:0000256" key="11">
    <source>
        <dbReference type="ARBA" id="ARBA00023242"/>
    </source>
</evidence>
<sequence length="376" mass="41596">MWSSGPNYTKLKTNLRLAQNRLKLLEKKKTELAQKSRKEIADYIAGGKVERARIRVEHIIREDFLVEAMEIVEMFCDLLLARFGLITQMKDLDDGIAEAVASLIWVTPRLQADVLELKVVSDVFAVKYGKPVIQAIIDGQGEYKPSEKLVHKLAIQAPPKLLVEKYLIEIAKVYNIEYEPDPQVMSQRDGVLIDLSNGPDGSVPPPPAGFFGYPQPPVFPTMPTPPSSTPFNYPPPGGNSGGFGASSLPTAPEVSARHYPRLYAEKSKPKSEDATTQKEIDDVEKFLSGETSEAGPPPSYDSLPSDSVPAMFKPTPTPRSQPATNDQPSNNLMQDLPAIPTDLPDVPHDFSELPDKSDEIDFDDLSKRFEALKKKK</sequence>
<accession>A0A336K5L5</accession>
<protein>
    <recommendedName>
        <fullName evidence="6">IST1 homolog</fullName>
    </recommendedName>
    <alternativeName>
        <fullName evidence="14">Charged multivesicular body protein 8</fullName>
    </alternativeName>
</protein>
<evidence type="ECO:0000256" key="18">
    <source>
        <dbReference type="SAM" id="MobiDB-lite"/>
    </source>
</evidence>
<comment type="function">
    <text evidence="15">ESCRT-III-like protein involved in cytokinesis, nuclear envelope reassembly and endosomal tubulation. Is required for efficient abscission during cytokinesis. Involved in recruiting VPS4A and/or VPS4B to the midbody of dividing cells. During late anaphase, involved in nuclear envelope reassembly and mitotic spindle disassembly together with the ESCRT-III complex: IST1 acts by mediating the recruitment of SPAST to the nuclear membrane, leading to microtubule severing. Recruited to the reforming nuclear envelope (NE) during anaphase by LEMD2. Regulates early endosomal tubulation together with the ESCRT-III complex by mediating the recruitment of SPAST.</text>
</comment>
<evidence type="ECO:0000256" key="1">
    <source>
        <dbReference type="ARBA" id="ARBA00004214"/>
    </source>
</evidence>
<evidence type="ECO:0000313" key="20">
    <source>
        <dbReference type="EMBL" id="SSX19254.1"/>
    </source>
</evidence>
<evidence type="ECO:0000256" key="12">
    <source>
        <dbReference type="ARBA" id="ARBA00023306"/>
    </source>
</evidence>
<feature type="region of interest" description="Disordered" evidence="18">
    <location>
        <begin position="220"/>
        <end position="359"/>
    </location>
</feature>
<gene>
    <name evidence="19" type="primary">CSON012979</name>
</gene>
<dbReference type="InterPro" id="IPR042277">
    <property type="entry name" value="IST1-like"/>
</dbReference>
<keyword evidence="10" id="KW-0206">Cytoskeleton</keyword>
<keyword evidence="9" id="KW-0132">Cell division</keyword>
<organism evidence="19">
    <name type="scientific">Culicoides sonorensis</name>
    <name type="common">Biting midge</name>
    <dbReference type="NCBI Taxonomy" id="179676"/>
    <lineage>
        <taxon>Eukaryota</taxon>
        <taxon>Metazoa</taxon>
        <taxon>Ecdysozoa</taxon>
        <taxon>Arthropoda</taxon>
        <taxon>Hexapoda</taxon>
        <taxon>Insecta</taxon>
        <taxon>Pterygota</taxon>
        <taxon>Neoptera</taxon>
        <taxon>Endopterygota</taxon>
        <taxon>Diptera</taxon>
        <taxon>Nematocera</taxon>
        <taxon>Chironomoidea</taxon>
        <taxon>Ceratopogonidae</taxon>
        <taxon>Ceratopogoninae</taxon>
        <taxon>Culicoides</taxon>
        <taxon>Monoculicoides</taxon>
    </lineage>
</organism>
<feature type="compositionally biased region" description="Pro residues" evidence="18">
    <location>
        <begin position="220"/>
        <end position="237"/>
    </location>
</feature>
<proteinExistence type="inferred from homology"/>
<evidence type="ECO:0000256" key="10">
    <source>
        <dbReference type="ARBA" id="ARBA00023212"/>
    </source>
</evidence>
<feature type="compositionally biased region" description="Low complexity" evidence="18">
    <location>
        <begin position="300"/>
        <end position="309"/>
    </location>
</feature>
<dbReference type="Pfam" id="PF03398">
    <property type="entry name" value="Ist1"/>
    <property type="match status" value="1"/>
</dbReference>
<dbReference type="EMBL" id="UFQT01000063">
    <property type="protein sequence ID" value="SSX19254.1"/>
    <property type="molecule type" value="Genomic_DNA"/>
</dbReference>
<evidence type="ECO:0000256" key="8">
    <source>
        <dbReference type="ARBA" id="ARBA00022553"/>
    </source>
</evidence>
<dbReference type="Gene3D" id="1.20.1260.60">
    <property type="entry name" value="Vacuolar protein sorting-associated protein Ist1"/>
    <property type="match status" value="1"/>
</dbReference>
<keyword evidence="11" id="KW-0539">Nucleus</keyword>
<keyword evidence="12" id="KW-0131">Cell cycle</keyword>
<evidence type="ECO:0000256" key="5">
    <source>
        <dbReference type="ARBA" id="ARBA00005536"/>
    </source>
</evidence>
<evidence type="ECO:0000256" key="9">
    <source>
        <dbReference type="ARBA" id="ARBA00022618"/>
    </source>
</evidence>
<evidence type="ECO:0000256" key="6">
    <source>
        <dbReference type="ARBA" id="ARBA00014513"/>
    </source>
</evidence>
<comment type="subcellular location">
    <subcellularLocation>
        <location evidence="3">Cytoplasm</location>
        <location evidence="3">Cytoskeleton</location>
        <location evidence="3">Microtubule organizing center</location>
        <location evidence="3">Centrosome</location>
    </subcellularLocation>
    <subcellularLocation>
        <location evidence="4">Cytoplasmic vesicle</location>
    </subcellularLocation>
    <subcellularLocation>
        <location evidence="1">Midbody</location>
    </subcellularLocation>
    <subcellularLocation>
        <location evidence="2">Nucleus envelope</location>
    </subcellularLocation>
</comment>
<evidence type="ECO:0000256" key="4">
    <source>
        <dbReference type="ARBA" id="ARBA00004541"/>
    </source>
</evidence>
<dbReference type="PANTHER" id="PTHR12161:SF5">
    <property type="entry name" value="IST1 HOMOLOG"/>
    <property type="match status" value="1"/>
</dbReference>
<reference evidence="20" key="2">
    <citation type="submission" date="2018-07" db="EMBL/GenBank/DDBJ databases">
        <authorList>
            <person name="Quirk P.G."/>
            <person name="Krulwich T.A."/>
        </authorList>
    </citation>
    <scope>NUCLEOTIDE SEQUENCE</scope>
</reference>
<feature type="coiled-coil region" evidence="17">
    <location>
        <begin position="8"/>
        <end position="35"/>
    </location>
</feature>
<evidence type="ECO:0000256" key="14">
    <source>
        <dbReference type="ARBA" id="ARBA00032374"/>
    </source>
</evidence>
<dbReference type="OMA" id="SKMPMNN"/>
<evidence type="ECO:0000256" key="16">
    <source>
        <dbReference type="ARBA" id="ARBA00046920"/>
    </source>
</evidence>
<feature type="compositionally biased region" description="Polar residues" evidence="18">
    <location>
        <begin position="318"/>
        <end position="333"/>
    </location>
</feature>
<evidence type="ECO:0000256" key="15">
    <source>
        <dbReference type="ARBA" id="ARBA00046124"/>
    </source>
</evidence>
<dbReference type="GO" id="GO:0005813">
    <property type="term" value="C:centrosome"/>
    <property type="evidence" value="ECO:0007669"/>
    <property type="project" value="UniProtKB-SubCell"/>
</dbReference>
<dbReference type="VEuPathDB" id="VectorBase:CSON012979"/>
<dbReference type="GO" id="GO:0015031">
    <property type="term" value="P:protein transport"/>
    <property type="evidence" value="ECO:0007669"/>
    <property type="project" value="InterPro"/>
</dbReference>
<keyword evidence="13" id="KW-0968">Cytoplasmic vesicle</keyword>
<dbReference type="GO" id="GO:0030496">
    <property type="term" value="C:midbody"/>
    <property type="evidence" value="ECO:0007669"/>
    <property type="project" value="UniProtKB-SubCell"/>
</dbReference>
<dbReference type="FunFam" id="1.20.1260.60:FF:000001">
    <property type="entry name" value="IST1 homolog isoform X1"/>
    <property type="match status" value="1"/>
</dbReference>
<evidence type="ECO:0000256" key="7">
    <source>
        <dbReference type="ARBA" id="ARBA00022490"/>
    </source>
</evidence>
<dbReference type="GO" id="GO:0005635">
    <property type="term" value="C:nuclear envelope"/>
    <property type="evidence" value="ECO:0007669"/>
    <property type="project" value="UniProtKB-SubCell"/>
</dbReference>
<dbReference type="GO" id="GO:0051301">
    <property type="term" value="P:cell division"/>
    <property type="evidence" value="ECO:0007669"/>
    <property type="project" value="UniProtKB-KW"/>
</dbReference>
<evidence type="ECO:0000256" key="17">
    <source>
        <dbReference type="SAM" id="Coils"/>
    </source>
</evidence>
<feature type="compositionally biased region" description="Basic and acidic residues" evidence="18">
    <location>
        <begin position="263"/>
        <end position="287"/>
    </location>
</feature>
<evidence type="ECO:0000256" key="2">
    <source>
        <dbReference type="ARBA" id="ARBA00004259"/>
    </source>
</evidence>
<feature type="compositionally biased region" description="Basic and acidic residues" evidence="18">
    <location>
        <begin position="345"/>
        <end position="359"/>
    </location>
</feature>
<evidence type="ECO:0000256" key="13">
    <source>
        <dbReference type="ARBA" id="ARBA00023329"/>
    </source>
</evidence>
<comment type="similarity">
    <text evidence="5">Belongs to the IST1 family.</text>
</comment>
<reference evidence="19" key="1">
    <citation type="submission" date="2018-04" db="EMBL/GenBank/DDBJ databases">
        <authorList>
            <person name="Go L.Y."/>
            <person name="Mitchell J.A."/>
        </authorList>
    </citation>
    <scope>NUCLEOTIDE SEQUENCE</scope>
    <source>
        <tissue evidence="19">Whole organism</tissue>
    </source>
</reference>
<dbReference type="AlphaFoldDB" id="A0A336K5L5"/>
<name>A0A336K5L5_CULSO</name>
<comment type="subunit">
    <text evidence="16">Interacts with CHMP1A, CHMP1B, VPS4A and VTA1. Interacts with SPAST, STAMBP, and USP8. May interact with VPS37B. May associate with the ESCRT-I complex. Interacts with MITD1, in competition with VSP4. Interacts with SPART (via MIT domain); leading to the recruitment of SPART to midbodies. Interacts with SPAST.</text>
</comment>
<dbReference type="GO" id="GO:0031410">
    <property type="term" value="C:cytoplasmic vesicle"/>
    <property type="evidence" value="ECO:0007669"/>
    <property type="project" value="UniProtKB-SubCell"/>
</dbReference>